<feature type="compositionally biased region" description="Low complexity" evidence="7">
    <location>
        <begin position="1134"/>
        <end position="1150"/>
    </location>
</feature>
<evidence type="ECO:0000313" key="11">
    <source>
        <dbReference type="EMBL" id="PLW41569.1"/>
    </source>
</evidence>
<proteinExistence type="inferred from homology"/>
<evidence type="ECO:0008006" key="13">
    <source>
        <dbReference type="Google" id="ProtNLM"/>
    </source>
</evidence>
<dbReference type="GO" id="GO:0004386">
    <property type="term" value="F:helicase activity"/>
    <property type="evidence" value="ECO:0007669"/>
    <property type="project" value="UniProtKB-KW"/>
</dbReference>
<feature type="region of interest" description="Disordered" evidence="7">
    <location>
        <begin position="1132"/>
        <end position="1179"/>
    </location>
</feature>
<evidence type="ECO:0000256" key="7">
    <source>
        <dbReference type="SAM" id="MobiDB-lite"/>
    </source>
</evidence>
<feature type="region of interest" description="Disordered" evidence="7">
    <location>
        <begin position="215"/>
        <end position="283"/>
    </location>
</feature>
<evidence type="ECO:0000259" key="9">
    <source>
        <dbReference type="PROSITE" id="PS51192"/>
    </source>
</evidence>
<feature type="compositionally biased region" description="Basic and acidic residues" evidence="7">
    <location>
        <begin position="1"/>
        <end position="10"/>
    </location>
</feature>
<dbReference type="Gene3D" id="3.40.50.300">
    <property type="entry name" value="P-loop containing nucleotide triphosphate hydrolases"/>
    <property type="match status" value="1"/>
</dbReference>
<comment type="caution">
    <text evidence="11">The sequence shown here is derived from an EMBL/GenBank/DDBJ whole genome shotgun (WGS) entry which is preliminary data.</text>
</comment>
<dbReference type="InterPro" id="IPR050628">
    <property type="entry name" value="SNF2_RAD54_helicase_TF"/>
</dbReference>
<reference evidence="11 12" key="1">
    <citation type="submission" date="2017-11" db="EMBL/GenBank/DDBJ databases">
        <title>De novo assembly and phasing of dikaryotic genomes from two isolates of Puccinia coronata f. sp. avenae, the causal agent of oat crown rust.</title>
        <authorList>
            <person name="Miller M.E."/>
            <person name="Zhang Y."/>
            <person name="Omidvar V."/>
            <person name="Sperschneider J."/>
            <person name="Schwessinger B."/>
            <person name="Raley C."/>
            <person name="Palmer J.M."/>
            <person name="Garnica D."/>
            <person name="Upadhyaya N."/>
            <person name="Rathjen J."/>
            <person name="Taylor J.M."/>
            <person name="Park R.F."/>
            <person name="Dodds P.N."/>
            <person name="Hirsch C.D."/>
            <person name="Kianian S.F."/>
            <person name="Figueroa M."/>
        </authorList>
    </citation>
    <scope>NUCLEOTIDE SEQUENCE [LARGE SCALE GENOMIC DNA]</scope>
    <source>
        <strain evidence="11">12SD80</strain>
    </source>
</reference>
<feature type="compositionally biased region" description="Basic and acidic residues" evidence="7">
    <location>
        <begin position="1170"/>
        <end position="1179"/>
    </location>
</feature>
<dbReference type="Pfam" id="PF13920">
    <property type="entry name" value="zf-C3HC4_3"/>
    <property type="match status" value="1"/>
</dbReference>
<dbReference type="PANTHER" id="PTHR45626">
    <property type="entry name" value="TRANSCRIPTION TERMINATION FACTOR 2-RELATED"/>
    <property type="match status" value="1"/>
</dbReference>
<dbReference type="GO" id="GO:0005524">
    <property type="term" value="F:ATP binding"/>
    <property type="evidence" value="ECO:0007669"/>
    <property type="project" value="UniProtKB-KW"/>
</dbReference>
<dbReference type="SMART" id="SM00487">
    <property type="entry name" value="DEXDc"/>
    <property type="match status" value="1"/>
</dbReference>
<keyword evidence="6" id="KW-0862">Zinc</keyword>
<dbReference type="Pfam" id="PF00176">
    <property type="entry name" value="SNF2-rel_dom"/>
    <property type="match status" value="1"/>
</dbReference>
<dbReference type="SMART" id="SM00490">
    <property type="entry name" value="HELICc"/>
    <property type="match status" value="1"/>
</dbReference>
<dbReference type="InterPro" id="IPR049730">
    <property type="entry name" value="SNF2/RAD54-like_C"/>
</dbReference>
<dbReference type="GO" id="GO:0008094">
    <property type="term" value="F:ATP-dependent activity, acting on DNA"/>
    <property type="evidence" value="ECO:0007669"/>
    <property type="project" value="TreeGrafter"/>
</dbReference>
<comment type="similarity">
    <text evidence="1">Belongs to the SNF2/RAD54 helicase family.</text>
</comment>
<dbReference type="SMART" id="SM00184">
    <property type="entry name" value="RING"/>
    <property type="match status" value="1"/>
</dbReference>
<evidence type="ECO:0000256" key="4">
    <source>
        <dbReference type="ARBA" id="ARBA00022806"/>
    </source>
</evidence>
<dbReference type="PROSITE" id="PS50089">
    <property type="entry name" value="ZF_RING_2"/>
    <property type="match status" value="1"/>
</dbReference>
<feature type="compositionally biased region" description="Polar residues" evidence="7">
    <location>
        <begin position="39"/>
        <end position="55"/>
    </location>
</feature>
<dbReference type="InterPro" id="IPR027417">
    <property type="entry name" value="P-loop_NTPase"/>
</dbReference>
<dbReference type="InterPro" id="IPR001650">
    <property type="entry name" value="Helicase_C-like"/>
</dbReference>
<dbReference type="CDD" id="cd18793">
    <property type="entry name" value="SF2_C_SNF"/>
    <property type="match status" value="1"/>
</dbReference>
<dbReference type="InterPro" id="IPR000330">
    <property type="entry name" value="SNF2_N"/>
</dbReference>
<dbReference type="Pfam" id="PF00271">
    <property type="entry name" value="Helicase_C"/>
    <property type="match status" value="1"/>
</dbReference>
<protein>
    <recommendedName>
        <fullName evidence="13">DNA repair protein RAD5</fullName>
    </recommendedName>
</protein>
<evidence type="ECO:0000259" key="8">
    <source>
        <dbReference type="PROSITE" id="PS50089"/>
    </source>
</evidence>
<gene>
    <name evidence="11" type="ORF">PCASD_10004</name>
</gene>
<feature type="region of interest" description="Disordered" evidence="7">
    <location>
        <begin position="298"/>
        <end position="349"/>
    </location>
</feature>
<evidence type="ECO:0000256" key="1">
    <source>
        <dbReference type="ARBA" id="ARBA00007025"/>
    </source>
</evidence>
<evidence type="ECO:0000256" key="2">
    <source>
        <dbReference type="ARBA" id="ARBA00022741"/>
    </source>
</evidence>
<dbReference type="InterPro" id="IPR014001">
    <property type="entry name" value="Helicase_ATP-bd"/>
</dbReference>
<dbReference type="CDD" id="cd18008">
    <property type="entry name" value="DEXDc_SHPRH-like"/>
    <property type="match status" value="1"/>
</dbReference>
<feature type="domain" description="RING-type" evidence="8">
    <location>
        <begin position="1074"/>
        <end position="1116"/>
    </location>
</feature>
<dbReference type="SUPFAM" id="SSF57850">
    <property type="entry name" value="RING/U-box"/>
    <property type="match status" value="1"/>
</dbReference>
<dbReference type="GO" id="GO:0016787">
    <property type="term" value="F:hydrolase activity"/>
    <property type="evidence" value="ECO:0007669"/>
    <property type="project" value="UniProtKB-KW"/>
</dbReference>
<dbReference type="Gene3D" id="3.30.40.10">
    <property type="entry name" value="Zinc/RING finger domain, C3HC4 (zinc finger)"/>
    <property type="match status" value="1"/>
</dbReference>
<feature type="compositionally biased region" description="Polar residues" evidence="7">
    <location>
        <begin position="306"/>
        <end position="343"/>
    </location>
</feature>
<dbReference type="PROSITE" id="PS51194">
    <property type="entry name" value="HELICASE_CTER"/>
    <property type="match status" value="1"/>
</dbReference>
<organism evidence="11 12">
    <name type="scientific">Puccinia coronata f. sp. avenae</name>
    <dbReference type="NCBI Taxonomy" id="200324"/>
    <lineage>
        <taxon>Eukaryota</taxon>
        <taxon>Fungi</taxon>
        <taxon>Dikarya</taxon>
        <taxon>Basidiomycota</taxon>
        <taxon>Pucciniomycotina</taxon>
        <taxon>Pucciniomycetes</taxon>
        <taxon>Pucciniales</taxon>
        <taxon>Pucciniaceae</taxon>
        <taxon>Puccinia</taxon>
    </lineage>
</organism>
<dbReference type="Gene3D" id="3.40.50.10810">
    <property type="entry name" value="Tandem AAA-ATPase domain"/>
    <property type="match status" value="2"/>
</dbReference>
<feature type="compositionally biased region" description="Basic and acidic residues" evidence="7">
    <location>
        <begin position="215"/>
        <end position="231"/>
    </location>
</feature>
<keyword evidence="2" id="KW-0547">Nucleotide-binding</keyword>
<keyword evidence="5" id="KW-0067">ATP-binding</keyword>
<evidence type="ECO:0000256" key="3">
    <source>
        <dbReference type="ARBA" id="ARBA00022801"/>
    </source>
</evidence>
<dbReference type="EMBL" id="PGCI01000088">
    <property type="protein sequence ID" value="PLW41569.1"/>
    <property type="molecule type" value="Genomic_DNA"/>
</dbReference>
<feature type="compositionally biased region" description="Low complexity" evidence="7">
    <location>
        <begin position="113"/>
        <end position="126"/>
    </location>
</feature>
<dbReference type="PROSITE" id="PS51192">
    <property type="entry name" value="HELICASE_ATP_BIND_1"/>
    <property type="match status" value="1"/>
</dbReference>
<dbReference type="SUPFAM" id="SSF52540">
    <property type="entry name" value="P-loop containing nucleoside triphosphate hydrolases"/>
    <property type="match status" value="2"/>
</dbReference>
<feature type="domain" description="Helicase C-terminal" evidence="10">
    <location>
        <begin position="1221"/>
        <end position="1385"/>
    </location>
</feature>
<evidence type="ECO:0000256" key="5">
    <source>
        <dbReference type="ARBA" id="ARBA00022840"/>
    </source>
</evidence>
<dbReference type="InterPro" id="IPR013083">
    <property type="entry name" value="Znf_RING/FYVE/PHD"/>
</dbReference>
<evidence type="ECO:0000256" key="6">
    <source>
        <dbReference type="PROSITE-ProRule" id="PRU00175"/>
    </source>
</evidence>
<accession>A0A2N5UUY3</accession>
<dbReference type="GO" id="GO:0005634">
    <property type="term" value="C:nucleus"/>
    <property type="evidence" value="ECO:0007669"/>
    <property type="project" value="TreeGrafter"/>
</dbReference>
<dbReference type="InterPro" id="IPR001841">
    <property type="entry name" value="Znf_RING"/>
</dbReference>
<feature type="domain" description="Helicase ATP-binding" evidence="9">
    <location>
        <begin position="653"/>
        <end position="898"/>
    </location>
</feature>
<dbReference type="Proteomes" id="UP000235392">
    <property type="component" value="Unassembled WGS sequence"/>
</dbReference>
<keyword evidence="3" id="KW-0378">Hydrolase</keyword>
<evidence type="ECO:0000313" key="12">
    <source>
        <dbReference type="Proteomes" id="UP000235392"/>
    </source>
</evidence>
<keyword evidence="6" id="KW-0479">Metal-binding</keyword>
<dbReference type="InterPro" id="IPR038718">
    <property type="entry name" value="SNF2-like_sf"/>
</dbReference>
<name>A0A2N5UUY3_9BASI</name>
<dbReference type="GO" id="GO:0006281">
    <property type="term" value="P:DNA repair"/>
    <property type="evidence" value="ECO:0007669"/>
    <property type="project" value="TreeGrafter"/>
</dbReference>
<feature type="region of interest" description="Disordered" evidence="7">
    <location>
        <begin position="1"/>
        <end position="188"/>
    </location>
</feature>
<keyword evidence="4" id="KW-0347">Helicase</keyword>
<keyword evidence="6" id="KW-0863">Zinc-finger</keyword>
<evidence type="ECO:0000259" key="10">
    <source>
        <dbReference type="PROSITE" id="PS51194"/>
    </source>
</evidence>
<dbReference type="PANTHER" id="PTHR45626:SF22">
    <property type="entry name" value="DNA REPAIR PROTEIN RAD5"/>
    <property type="match status" value="1"/>
</dbReference>
<dbReference type="GO" id="GO:0008270">
    <property type="term" value="F:zinc ion binding"/>
    <property type="evidence" value="ECO:0007669"/>
    <property type="project" value="UniProtKB-KW"/>
</dbReference>
<sequence>MEEELSRLSPDDTFFGSILENHHVPQVTPEKTSKDEAATTEQITSNGASAENVANATIEAAAVTPSKRPRFFQSPSPDPDGPSSVKSGDKTLLGERQTPDPQTPSRLKNHNHPSSSKHPALSPSSPRLSKKGRLTHSPGSLMTPTKRDVLNDQVENLRPCESQHHSTTHHAFDHAGNSRMDVPLPAPLSLKDENPLPFSLDAKPDLSLHVELPVHTDISDEESKPKLESNTDFKPNIQPPAEPAPHQAPLDEDCKPNIAARPDVKPVSQLKPSSPAYIDLTSSPDSPGCYVISKKIKHEDREASCPPTNRQSQSTATKAARPSQGTVTQAGRPSQGTATQADRPSQDHFPSWEKKYIGAFICEGYMIYSSAKLREGEEIWLSRSSANEVKKTPKSVSAKKEDHVVRFESKKNGTFARLNESYAKWIVKLIDQRLVTFEGKLLFPPAKSTIGSTVHCYLKAYLLRSAFVSPNDSKFDSLTNLQMSKLANFFNAPEAGEDKERVDRQQSINTLFGAINLMASSCSTAALKLASRTTAGSSKTPIDIKRDPDAEGEMDQSNIDLVYQKATAHDMSLDMRSPCEGFELPLRPYQQQGLSWLMKMEGNCEEAREEVSIHPLWEEYIFPRDEEQADWTDALEDKFYYNPYMGELSFQFPRASRKCQGGILADEMGLGKTIQMAALICTARPPHYPLSKSESDDEEDGDDIDKKPIIKAEDDIDKKPLIKAEDDIDKKPKIRAQEDSVAEWPSILEQHNAKEKQSLRKSHATLVVCPLTLLDQWKDELERCHKALKVFVYHSATKGTLQGNTDKYDVVITTYNIVASEWGTIASKSGVISKLQGLFKIDWFRIILDEGHNIKNRNAHASKACYNISGRRRWVLSGTPIVNRLEDLSSLLHFIRLEPWGHFSFYRSFVTFPFSKKDPKALVVVQTIIESVLLRREKRMKDLDGKPIVPLPPKHINLAYLDLNRKERMIYDMVYENAKSEYMEFLGQGTLLSNVTAILAILMRLRQAVLHPMLVLKKMKISDSRSADDVKKVDKMLKEYENAPSGSFASNQWKDLEKKLKGNKSDGEVADQECVMCLDVMDSRVYLPCMHAFCKDCTMTYIENKAGEETICPTCSEPFQETGIIEYVMGRAKNTSNPSSGPSTPSGPSSALQSEDEAPDEDTKPTTIKTESHPKSSREMIDLDYEIPIENIPKSISDDDEGLGGGYLKRNDFISSTKLEALTDHLIKARRTDPGFSAVVFSQFTGFLDLIEQVLKRDKFRFVRLDGTLSTRKRKKALETFNDPRRPCILVCSLKVAGVGLNLIKANRVYMMDTWWNEAIENQAIDRIHRFGQEKPTYVVRFLVRNSIEDRMLAIQKNKRAIINDALGGNKNSKAGQAQTLEDLKAIFAD</sequence>